<sequence>MISAEVIRGYVDLLVLEALLDEPSYGYAISKRIEQIAEGQYELKETTLYSALRRLEKQGAIASFKGSQSQGRARTYYELTPQGHTHYRDRCTEWQETVDLVRRFVRLP</sequence>
<comment type="caution">
    <text evidence="2">The sequence shown here is derived from an EMBL/GenBank/DDBJ whole genome shotgun (WGS) entry which is preliminary data.</text>
</comment>
<dbReference type="OrthoDB" id="122286at2"/>
<dbReference type="Pfam" id="PF03551">
    <property type="entry name" value="PadR"/>
    <property type="match status" value="1"/>
</dbReference>
<protein>
    <submittedName>
        <fullName evidence="2">PadR family transcriptional regulator</fullName>
    </submittedName>
</protein>
<proteinExistence type="predicted"/>
<dbReference type="InterPro" id="IPR036390">
    <property type="entry name" value="WH_DNA-bd_sf"/>
</dbReference>
<keyword evidence="3" id="KW-1185">Reference proteome</keyword>
<evidence type="ECO:0000313" key="3">
    <source>
        <dbReference type="Proteomes" id="UP000433493"/>
    </source>
</evidence>
<dbReference type="PANTHER" id="PTHR33169">
    <property type="entry name" value="PADR-FAMILY TRANSCRIPTIONAL REGULATOR"/>
    <property type="match status" value="1"/>
</dbReference>
<reference evidence="2 3" key="1">
    <citation type="submission" date="2019-09" db="EMBL/GenBank/DDBJ databases">
        <title>Phylogeny of genus Pseudoclavibacter and closely related genus.</title>
        <authorList>
            <person name="Li Y."/>
        </authorList>
    </citation>
    <scope>NUCLEOTIDE SEQUENCE [LARGE SCALE GENOMIC DNA]</scope>
    <source>
        <strain evidence="2 3">KCTC 13959</strain>
    </source>
</reference>
<dbReference type="InterPro" id="IPR005149">
    <property type="entry name" value="Tscrpt_reg_PadR_N"/>
</dbReference>
<evidence type="ECO:0000313" key="2">
    <source>
        <dbReference type="EMBL" id="KAB1643451.1"/>
    </source>
</evidence>
<name>A0A7J5BCA6_9MICO</name>
<evidence type="ECO:0000259" key="1">
    <source>
        <dbReference type="Pfam" id="PF03551"/>
    </source>
</evidence>
<accession>A0A7J5BCA6</accession>
<dbReference type="SUPFAM" id="SSF46785">
    <property type="entry name" value="Winged helix' DNA-binding domain"/>
    <property type="match status" value="1"/>
</dbReference>
<dbReference type="PANTHER" id="PTHR33169:SF14">
    <property type="entry name" value="TRANSCRIPTIONAL REGULATOR RV3488"/>
    <property type="match status" value="1"/>
</dbReference>
<dbReference type="Proteomes" id="UP000433493">
    <property type="component" value="Unassembled WGS sequence"/>
</dbReference>
<dbReference type="AlphaFoldDB" id="A0A7J5BCA6"/>
<organism evidence="2 3">
    <name type="scientific">Gulosibacter chungangensis</name>
    <dbReference type="NCBI Taxonomy" id="979746"/>
    <lineage>
        <taxon>Bacteria</taxon>
        <taxon>Bacillati</taxon>
        <taxon>Actinomycetota</taxon>
        <taxon>Actinomycetes</taxon>
        <taxon>Micrococcales</taxon>
        <taxon>Microbacteriaceae</taxon>
        <taxon>Gulosibacter</taxon>
    </lineage>
</organism>
<feature type="domain" description="Transcription regulator PadR N-terminal" evidence="1">
    <location>
        <begin position="15"/>
        <end position="87"/>
    </location>
</feature>
<gene>
    <name evidence="2" type="ORF">F8O05_06065</name>
</gene>
<dbReference type="InterPro" id="IPR036388">
    <property type="entry name" value="WH-like_DNA-bd_sf"/>
</dbReference>
<dbReference type="EMBL" id="WBKB01000003">
    <property type="protein sequence ID" value="KAB1643451.1"/>
    <property type="molecule type" value="Genomic_DNA"/>
</dbReference>
<dbReference type="Gene3D" id="1.10.10.10">
    <property type="entry name" value="Winged helix-like DNA-binding domain superfamily/Winged helix DNA-binding domain"/>
    <property type="match status" value="1"/>
</dbReference>
<dbReference type="RefSeq" id="WP_158051866.1">
    <property type="nucleotide sequence ID" value="NZ_WBKB01000003.1"/>
</dbReference>
<dbReference type="InterPro" id="IPR052509">
    <property type="entry name" value="Metal_resp_DNA-bind_regulator"/>
</dbReference>